<comment type="subcellular location">
    <subcellularLocation>
        <location evidence="7">Cytoplasm</location>
    </subcellularLocation>
</comment>
<comment type="function">
    <text evidence="7">Catalyzes the specific phosphorylation of the 3-hydroxyl group of shikimic acid using ATP as a cosubstrate.</text>
</comment>
<keyword evidence="1 7" id="KW-0028">Amino-acid biosynthesis</keyword>
<reference evidence="9" key="1">
    <citation type="journal article" date="2019" name="Int. J. Syst. Evol. Microbiol.">
        <title>The Global Catalogue of Microorganisms (GCM) 10K type strain sequencing project: providing services to taxonomists for standard genome sequencing and annotation.</title>
        <authorList>
            <consortium name="The Broad Institute Genomics Platform"/>
            <consortium name="The Broad Institute Genome Sequencing Center for Infectious Disease"/>
            <person name="Wu L."/>
            <person name="Ma J."/>
        </authorList>
    </citation>
    <scope>NUCLEOTIDE SEQUENCE [LARGE SCALE GENOMIC DNA]</scope>
    <source>
        <strain evidence="9">CGMCC 4.7393</strain>
    </source>
</reference>
<comment type="similarity">
    <text evidence="7">Belongs to the shikimate kinase family.</text>
</comment>
<evidence type="ECO:0000256" key="2">
    <source>
        <dbReference type="ARBA" id="ARBA00022679"/>
    </source>
</evidence>
<dbReference type="PANTHER" id="PTHR21087">
    <property type="entry name" value="SHIKIMATE KINASE"/>
    <property type="match status" value="1"/>
</dbReference>
<gene>
    <name evidence="7" type="primary">aroK</name>
    <name evidence="8" type="ORF">ACFQHR_05230</name>
</gene>
<evidence type="ECO:0000256" key="6">
    <source>
        <dbReference type="ARBA" id="ARBA00023141"/>
    </source>
</evidence>
<evidence type="ECO:0000256" key="1">
    <source>
        <dbReference type="ARBA" id="ARBA00022605"/>
    </source>
</evidence>
<keyword evidence="7" id="KW-0479">Metal-binding</keyword>
<keyword evidence="5 7" id="KW-0067">ATP-binding</keyword>
<protein>
    <recommendedName>
        <fullName evidence="7">Shikimate kinase</fullName>
        <shortName evidence="7">SK</shortName>
        <ecNumber evidence="7">2.7.1.71</ecNumber>
    </recommendedName>
</protein>
<comment type="pathway">
    <text evidence="7">Metabolic intermediate biosynthesis; chorismate biosynthesis; chorismate from D-erythrose 4-phosphate and phosphoenolpyruvate: step 5/7.</text>
</comment>
<evidence type="ECO:0000256" key="5">
    <source>
        <dbReference type="ARBA" id="ARBA00022840"/>
    </source>
</evidence>
<keyword evidence="7" id="KW-0460">Magnesium</keyword>
<keyword evidence="6 7" id="KW-0057">Aromatic amino acid biosynthesis</keyword>
<dbReference type="Pfam" id="PF01202">
    <property type="entry name" value="SKI"/>
    <property type="match status" value="1"/>
</dbReference>
<keyword evidence="9" id="KW-1185">Reference proteome</keyword>
<evidence type="ECO:0000313" key="9">
    <source>
        <dbReference type="Proteomes" id="UP001596405"/>
    </source>
</evidence>
<comment type="subunit">
    <text evidence="7">Monomer.</text>
</comment>
<dbReference type="HAMAP" id="MF_00109">
    <property type="entry name" value="Shikimate_kinase"/>
    <property type="match status" value="1"/>
</dbReference>
<name>A0ABW2DL48_9BACT</name>
<feature type="binding site" evidence="7">
    <location>
        <begin position="11"/>
        <end position="16"/>
    </location>
    <ligand>
        <name>ATP</name>
        <dbReference type="ChEBI" id="CHEBI:30616"/>
    </ligand>
</feature>
<evidence type="ECO:0000256" key="7">
    <source>
        <dbReference type="HAMAP-Rule" id="MF_00109"/>
    </source>
</evidence>
<evidence type="ECO:0000256" key="3">
    <source>
        <dbReference type="ARBA" id="ARBA00022741"/>
    </source>
</evidence>
<dbReference type="PANTHER" id="PTHR21087:SF16">
    <property type="entry name" value="SHIKIMATE KINASE 1, CHLOROPLASTIC"/>
    <property type="match status" value="1"/>
</dbReference>
<feature type="binding site" evidence="7">
    <location>
        <position position="142"/>
    </location>
    <ligand>
        <name>substrate</name>
    </ligand>
</feature>
<dbReference type="EC" id="2.7.1.71" evidence="7"/>
<comment type="catalytic activity">
    <reaction evidence="7">
        <text>shikimate + ATP = 3-phosphoshikimate + ADP + H(+)</text>
        <dbReference type="Rhea" id="RHEA:13121"/>
        <dbReference type="ChEBI" id="CHEBI:15378"/>
        <dbReference type="ChEBI" id="CHEBI:30616"/>
        <dbReference type="ChEBI" id="CHEBI:36208"/>
        <dbReference type="ChEBI" id="CHEBI:145989"/>
        <dbReference type="ChEBI" id="CHEBI:456216"/>
        <dbReference type="EC" id="2.7.1.71"/>
    </reaction>
</comment>
<accession>A0ABW2DL48</accession>
<comment type="caution">
    <text evidence="8">The sequence shown here is derived from an EMBL/GenBank/DDBJ whole genome shotgun (WGS) entry which is preliminary data.</text>
</comment>
<organism evidence="8 9">
    <name type="scientific">Rufibacter roseus</name>
    <dbReference type="NCBI Taxonomy" id="1567108"/>
    <lineage>
        <taxon>Bacteria</taxon>
        <taxon>Pseudomonadati</taxon>
        <taxon>Bacteroidota</taxon>
        <taxon>Cytophagia</taxon>
        <taxon>Cytophagales</taxon>
        <taxon>Hymenobacteraceae</taxon>
        <taxon>Rufibacter</taxon>
    </lineage>
</organism>
<dbReference type="EMBL" id="JBHSYQ010000003">
    <property type="protein sequence ID" value="MFC6997016.1"/>
    <property type="molecule type" value="Genomic_DNA"/>
</dbReference>
<feature type="binding site" evidence="7">
    <location>
        <position position="57"/>
    </location>
    <ligand>
        <name>substrate</name>
    </ligand>
</feature>
<feature type="binding site" evidence="7">
    <location>
        <position position="33"/>
    </location>
    <ligand>
        <name>substrate</name>
    </ligand>
</feature>
<dbReference type="Proteomes" id="UP001596405">
    <property type="component" value="Unassembled WGS sequence"/>
</dbReference>
<sequence length="175" mass="19328">MGTIFLVGMPGCGKSSVGKVLAERLNYSFLDLDTLLEEQEGSSVAQIFKQKGQTYFREAEARALRSVAKTNGGVVLATGGGAPCFHDNMTYMIESGLAVYLKVSVAELAARLTELDLQVRPLLRNKSSEELHSYLAETLAQRERFYQMATLVQEVDRQSVEAVAVELYRQIRAVC</sequence>
<proteinExistence type="inferred from homology"/>
<feature type="binding site" evidence="7">
    <location>
        <position position="80"/>
    </location>
    <ligand>
        <name>substrate</name>
    </ligand>
</feature>
<dbReference type="Gene3D" id="3.40.50.300">
    <property type="entry name" value="P-loop containing nucleotide triphosphate hydrolases"/>
    <property type="match status" value="1"/>
</dbReference>
<feature type="binding site" evidence="7">
    <location>
        <position position="120"/>
    </location>
    <ligand>
        <name>ATP</name>
        <dbReference type="ChEBI" id="CHEBI:30616"/>
    </ligand>
</feature>
<comment type="cofactor">
    <cofactor evidence="7">
        <name>Mg(2+)</name>
        <dbReference type="ChEBI" id="CHEBI:18420"/>
    </cofactor>
    <text evidence="7">Binds 1 Mg(2+) ion per subunit.</text>
</comment>
<feature type="binding site" evidence="7">
    <location>
        <position position="15"/>
    </location>
    <ligand>
        <name>Mg(2+)</name>
        <dbReference type="ChEBI" id="CHEBI:18420"/>
    </ligand>
</feature>
<dbReference type="PRINTS" id="PR01100">
    <property type="entry name" value="SHIKIMTKNASE"/>
</dbReference>
<dbReference type="SUPFAM" id="SSF52540">
    <property type="entry name" value="P-loop containing nucleoside triphosphate hydrolases"/>
    <property type="match status" value="1"/>
</dbReference>
<dbReference type="InterPro" id="IPR000623">
    <property type="entry name" value="Shikimate_kinase/TSH1"/>
</dbReference>
<keyword evidence="3 7" id="KW-0547">Nucleotide-binding</keyword>
<keyword evidence="4 7" id="KW-0418">Kinase</keyword>
<dbReference type="InterPro" id="IPR031322">
    <property type="entry name" value="Shikimate/glucono_kinase"/>
</dbReference>
<evidence type="ECO:0000313" key="8">
    <source>
        <dbReference type="EMBL" id="MFC6997016.1"/>
    </source>
</evidence>
<feature type="binding site" evidence="7">
    <location>
        <position position="158"/>
    </location>
    <ligand>
        <name>ATP</name>
        <dbReference type="ChEBI" id="CHEBI:30616"/>
    </ligand>
</feature>
<keyword evidence="7" id="KW-0963">Cytoplasm</keyword>
<keyword evidence="2 7" id="KW-0808">Transferase</keyword>
<evidence type="ECO:0000256" key="4">
    <source>
        <dbReference type="ARBA" id="ARBA00022777"/>
    </source>
</evidence>
<dbReference type="GO" id="GO:0016301">
    <property type="term" value="F:kinase activity"/>
    <property type="evidence" value="ECO:0007669"/>
    <property type="project" value="UniProtKB-KW"/>
</dbReference>
<dbReference type="CDD" id="cd00464">
    <property type="entry name" value="SK"/>
    <property type="match status" value="1"/>
</dbReference>
<dbReference type="RefSeq" id="WP_066623146.1">
    <property type="nucleotide sequence ID" value="NZ_JBHSYQ010000003.1"/>
</dbReference>
<dbReference type="InterPro" id="IPR027417">
    <property type="entry name" value="P-loop_NTPase"/>
</dbReference>